<evidence type="ECO:0000256" key="1">
    <source>
        <dbReference type="SAM" id="MobiDB-lite"/>
    </source>
</evidence>
<dbReference type="AlphaFoldDB" id="A0A6G1D6K9"/>
<protein>
    <submittedName>
        <fullName evidence="2">Uncharacterized protein</fullName>
    </submittedName>
</protein>
<dbReference type="Proteomes" id="UP000479710">
    <property type="component" value="Unassembled WGS sequence"/>
</dbReference>
<name>A0A6G1D6K9_9ORYZ</name>
<comment type="caution">
    <text evidence="2">The sequence shown here is derived from an EMBL/GenBank/DDBJ whole genome shotgun (WGS) entry which is preliminary data.</text>
</comment>
<evidence type="ECO:0000313" key="3">
    <source>
        <dbReference type="Proteomes" id="UP000479710"/>
    </source>
</evidence>
<reference evidence="2 3" key="1">
    <citation type="submission" date="2019-11" db="EMBL/GenBank/DDBJ databases">
        <title>Whole genome sequence of Oryza granulata.</title>
        <authorList>
            <person name="Li W."/>
        </authorList>
    </citation>
    <scope>NUCLEOTIDE SEQUENCE [LARGE SCALE GENOMIC DNA]</scope>
    <source>
        <strain evidence="3">cv. Menghai</strain>
        <tissue evidence="2">Leaf</tissue>
    </source>
</reference>
<organism evidence="2 3">
    <name type="scientific">Oryza meyeriana var. granulata</name>
    <dbReference type="NCBI Taxonomy" id="110450"/>
    <lineage>
        <taxon>Eukaryota</taxon>
        <taxon>Viridiplantae</taxon>
        <taxon>Streptophyta</taxon>
        <taxon>Embryophyta</taxon>
        <taxon>Tracheophyta</taxon>
        <taxon>Spermatophyta</taxon>
        <taxon>Magnoliopsida</taxon>
        <taxon>Liliopsida</taxon>
        <taxon>Poales</taxon>
        <taxon>Poaceae</taxon>
        <taxon>BOP clade</taxon>
        <taxon>Oryzoideae</taxon>
        <taxon>Oryzeae</taxon>
        <taxon>Oryzinae</taxon>
        <taxon>Oryza</taxon>
        <taxon>Oryza meyeriana</taxon>
    </lineage>
</organism>
<feature type="region of interest" description="Disordered" evidence="1">
    <location>
        <begin position="129"/>
        <end position="159"/>
    </location>
</feature>
<accession>A0A6G1D6K9</accession>
<dbReference type="EMBL" id="SPHZ02000007">
    <property type="protein sequence ID" value="KAF0907794.1"/>
    <property type="molecule type" value="Genomic_DNA"/>
</dbReference>
<sequence>MLGDPLAANVSTTISSNLSMSPTSWRRVVSARISTLKTISKSLGRRVSMHGVHAAAAAGIVEQVLEEMHDLGAAVGASAATRGGEKSSTARTRRRFPQWSPYVLEPHQRGVPVPDVLAGEEPQRGVVRGEALLGGGVGRHEESPGAGSQAAPPCRGPPR</sequence>
<evidence type="ECO:0000313" key="2">
    <source>
        <dbReference type="EMBL" id="KAF0907794.1"/>
    </source>
</evidence>
<proteinExistence type="predicted"/>
<gene>
    <name evidence="2" type="ORF">E2562_020868</name>
</gene>
<keyword evidence="3" id="KW-1185">Reference proteome</keyword>